<evidence type="ECO:0000313" key="3">
    <source>
        <dbReference type="Proteomes" id="UP000594262"/>
    </source>
</evidence>
<proteinExistence type="predicted"/>
<feature type="compositionally biased region" description="Polar residues" evidence="1">
    <location>
        <begin position="1190"/>
        <end position="1206"/>
    </location>
</feature>
<evidence type="ECO:0000313" key="2">
    <source>
        <dbReference type="EnsemblMetazoa" id="CLYHEMP024379.1"/>
    </source>
</evidence>
<feature type="region of interest" description="Disordered" evidence="1">
    <location>
        <begin position="1187"/>
        <end position="1207"/>
    </location>
</feature>
<feature type="region of interest" description="Disordered" evidence="1">
    <location>
        <begin position="1305"/>
        <end position="1439"/>
    </location>
</feature>
<feature type="compositionally biased region" description="Acidic residues" evidence="1">
    <location>
        <begin position="758"/>
        <end position="779"/>
    </location>
</feature>
<feature type="compositionally biased region" description="Low complexity" evidence="1">
    <location>
        <begin position="1398"/>
        <end position="1412"/>
    </location>
</feature>
<feature type="region of interest" description="Disordered" evidence="1">
    <location>
        <begin position="671"/>
        <end position="715"/>
    </location>
</feature>
<feature type="compositionally biased region" description="Polar residues" evidence="1">
    <location>
        <begin position="339"/>
        <end position="349"/>
    </location>
</feature>
<feature type="compositionally biased region" description="Polar residues" evidence="1">
    <location>
        <begin position="305"/>
        <end position="318"/>
    </location>
</feature>
<dbReference type="GeneID" id="136812158"/>
<reference evidence="2" key="1">
    <citation type="submission" date="2021-01" db="UniProtKB">
        <authorList>
            <consortium name="EnsemblMetazoa"/>
        </authorList>
    </citation>
    <scope>IDENTIFICATION</scope>
</reference>
<feature type="compositionally biased region" description="Polar residues" evidence="1">
    <location>
        <begin position="504"/>
        <end position="517"/>
    </location>
</feature>
<dbReference type="Proteomes" id="UP000594262">
    <property type="component" value="Unplaced"/>
</dbReference>
<feature type="compositionally biased region" description="Low complexity" evidence="1">
    <location>
        <begin position="1312"/>
        <end position="1324"/>
    </location>
</feature>
<feature type="compositionally biased region" description="Basic and acidic residues" evidence="1">
    <location>
        <begin position="408"/>
        <end position="423"/>
    </location>
</feature>
<feature type="compositionally biased region" description="Basic and acidic residues" evidence="1">
    <location>
        <begin position="350"/>
        <end position="379"/>
    </location>
</feature>
<feature type="compositionally biased region" description="Polar residues" evidence="1">
    <location>
        <begin position="260"/>
        <end position="282"/>
    </location>
</feature>
<organism evidence="2 3">
    <name type="scientific">Clytia hemisphaerica</name>
    <dbReference type="NCBI Taxonomy" id="252671"/>
    <lineage>
        <taxon>Eukaryota</taxon>
        <taxon>Metazoa</taxon>
        <taxon>Cnidaria</taxon>
        <taxon>Hydrozoa</taxon>
        <taxon>Hydroidolina</taxon>
        <taxon>Leptothecata</taxon>
        <taxon>Obeliida</taxon>
        <taxon>Clytiidae</taxon>
        <taxon>Clytia</taxon>
    </lineage>
</organism>
<keyword evidence="3" id="KW-1185">Reference proteome</keyword>
<accession>A0A7M5XK59</accession>
<feature type="region of interest" description="Disordered" evidence="1">
    <location>
        <begin position="1263"/>
        <end position="1292"/>
    </location>
</feature>
<feature type="compositionally biased region" description="Basic and acidic residues" evidence="1">
    <location>
        <begin position="851"/>
        <end position="866"/>
    </location>
</feature>
<feature type="region of interest" description="Disordered" evidence="1">
    <location>
        <begin position="741"/>
        <end position="967"/>
    </location>
</feature>
<dbReference type="RefSeq" id="XP_066924736.1">
    <property type="nucleotide sequence ID" value="XM_067068635.1"/>
</dbReference>
<feature type="region of interest" description="Disordered" evidence="1">
    <location>
        <begin position="1109"/>
        <end position="1145"/>
    </location>
</feature>
<name>A0A7M5XK59_9CNID</name>
<feature type="compositionally biased region" description="Low complexity" evidence="1">
    <location>
        <begin position="196"/>
        <end position="208"/>
    </location>
</feature>
<feature type="compositionally biased region" description="Low complexity" evidence="1">
    <location>
        <begin position="291"/>
        <end position="301"/>
    </location>
</feature>
<feature type="compositionally biased region" description="Basic and acidic residues" evidence="1">
    <location>
        <begin position="628"/>
        <end position="637"/>
    </location>
</feature>
<feature type="compositionally biased region" description="Polar residues" evidence="1">
    <location>
        <begin position="899"/>
        <end position="932"/>
    </location>
</feature>
<feature type="compositionally biased region" description="Low complexity" evidence="1">
    <location>
        <begin position="1362"/>
        <end position="1373"/>
    </location>
</feature>
<protein>
    <submittedName>
        <fullName evidence="2">Uncharacterized protein</fullName>
    </submittedName>
</protein>
<feature type="compositionally biased region" description="Polar residues" evidence="1">
    <location>
        <begin position="1283"/>
        <end position="1292"/>
    </location>
</feature>
<feature type="compositionally biased region" description="Polar residues" evidence="1">
    <location>
        <begin position="526"/>
        <end position="535"/>
    </location>
</feature>
<dbReference type="OrthoDB" id="9886644at2759"/>
<feature type="region of interest" description="Disordered" evidence="1">
    <location>
        <begin position="143"/>
        <end position="637"/>
    </location>
</feature>
<evidence type="ECO:0000256" key="1">
    <source>
        <dbReference type="SAM" id="MobiDB-lite"/>
    </source>
</evidence>
<sequence>MSFLNEKKIKPYAVVDLSAHTILSSDEIEQCLQEASHKQRLKFVGDYAYNGNHAKENGDAPNFIAIPPKKRSKSLSALYDELLKSEEEKNIRKSSDNTGTMCQNAYSQITPTTTTPSGYDVITGRERSYTAPATVYDVVRIKSSRRRKTSKASRIATPSSPGVAKRKVQQKLQQQQRAGASKLVAPTTGASKLVAPSSTTKMSTTTPPGQKTPSMLPKQSGLRAPSASGMRQPSARAPSSTHETPKPSGLKPPGEAGNATPRNSNNNIIAKQPQSIQRSTLPRMSKKNSDTHSSSPDSSSGSEGGQRSTPASALSVQSPRPLASKPPLAGIPQPKSAVKTRSPNTTAGNESKEQLQRMKREKSADCLRTKREKSSECIRKISTPGNLSAGNSRLKKSSENLLSYSRESTAENLKKEGSLRSKESGIVTPRDTKESGITPPRPGMIKMNSSSGLKKPSGLVGPRKISAPAAPNESKMKPPASGLSRPSGIGKPSGLAKPSGIAKANSTASRDNLSNKSLTKDDDKVNTNSTENVSKLTPPKEQVSKISPPKQSKEQPSKIASSKEQASRIASPVTSRKLASPSTPRRMASPSTPRKIPLLNGPTRRASDGTLGLQTKSRLEVNASQKKKLSDLSTHEESINEIAERNETRELKYPIVGGKLPDRLGDTNRFINKSLRFQPNPKLTKPTKPTEKESTEEPTVSDIETPTNENLVAPPEEFVGESVERDDAADELSIANDFVASETSTLGKDGNIVSNILGDDEQREPTDTEEDTEIEESENEDIRFPKNSISSLPEKDPFAEFDTSFDTSQLTGIDQHFDTSKLTGIDDYEPTETTFTKLKQRPISESDSDIDSDHPKSVYDESEIPKPDYTNLGYTEPDDSIKRSEQLSSDSGYIEPLDTPSSSRNSLPYRKQSGSNASSVPDDISSNESNPSPRFGEENDQAGSPSHFKRVQPKVLIPPPRINSYTEDLLAPLPKDYMRTPSSDMEEIHLVQSHAEVELRRKVREQAFKVWGKKHAQKDTVTESDENEEHLLDGDYNDVFYTKEMEQKSNTLERYAHRTSLRRESDDESRLSMEKNLRQLETMTLDRKEKKTSKIKKFFKKLSNKKDAAKYDQEFSSRNDRLPSTDSEHSTQHISNSTGYDLKSRRRSDGTISLYSVSETNYLTQATPLTKRRLFAINLSFMKKGRRRNNNSITTHNDSTSSQPSETVRALCSPYANRRNRLTPMTPISANGRRASESTVYKIQHNNDLNTNLLLQRHNTATGLTSTPLRHSGKKYRAPQPPSHISSTQTTPLDAAFRTKTIISPCAFPPMSSRGDSSRSSTSSGDEEADYINYPFSKSNVKAPQKPNRTASKGSCPDGYGNRSNSLSSSSKASNEDYPPSTKHHDLVFKNKRHSLTSDDSMIMSSESLSSSQGHGNNEVFDRQHSARKSNTRADSSLRKTPLRNSIDSYNRLLEVHRHTIDKIAFEVSRLVCTCQQLQTTDWNNYERSDDVIQLGVPGYMVVPVTCAKSEQKNYTAWLRINEGNEIQSASSSNLTTTTLHRNCLHICHVIEPTSPTPTNEQPSKSIESNRAFISTQLPKMPLSKYVSSTIEKHTRYPEIYERETALILLQVVKGVLHLVRKRAPIKTVNAENIFILNTGGSDPTAVISPTQQSPKCPSVVVGCLPGIGDQSVSTSSTDVITNLCHQMAFLLYELLHSSFEEELKLIVNSPMLFTTLPDLTIKSIYSRYLQSIIDKLLGTPQHTINSLDELRLTLEVILFGPTDICDHEEKEALDLIKKWHNRRCVDMVTYILKEAPLIMLCASEHHGQEVEKIKRVDQEILLECEFLSSIMPVDIYRVSKELRR</sequence>
<feature type="compositionally biased region" description="Polar residues" evidence="1">
    <location>
        <begin position="1336"/>
        <end position="1353"/>
    </location>
</feature>
<dbReference type="EnsemblMetazoa" id="CLYHEMT024379.1">
    <property type="protein sequence ID" value="CLYHEMP024379.1"/>
    <property type="gene ID" value="CLYHEMG024379"/>
</dbReference>
<feature type="compositionally biased region" description="Basic and acidic residues" evidence="1">
    <location>
        <begin position="1109"/>
        <end position="1131"/>
    </location>
</feature>